<evidence type="ECO:0000313" key="2">
    <source>
        <dbReference type="Proteomes" id="UP001227126"/>
    </source>
</evidence>
<dbReference type="RefSeq" id="WP_284484493.1">
    <property type="nucleotide sequence ID" value="NZ_JASNJE010000004.1"/>
</dbReference>
<keyword evidence="2" id="KW-1185">Reference proteome</keyword>
<sequence>MSPATAAQAKPHLRDVAEIENILFAAAIAHEVSEKCASISARRMKAIGMAWQLRSRANDLGYSDDEIRAYVESDAEKSRMRAKGEAFLKQNGVSYSDPETFCAFGRAEIAKSSAIGALLKAR</sequence>
<dbReference type="Pfam" id="PF17267">
    <property type="entry name" value="DUF5333"/>
    <property type="match status" value="1"/>
</dbReference>
<dbReference type="Proteomes" id="UP001227126">
    <property type="component" value="Unassembled WGS sequence"/>
</dbReference>
<evidence type="ECO:0000313" key="1">
    <source>
        <dbReference type="EMBL" id="MDK3072386.1"/>
    </source>
</evidence>
<dbReference type="EMBL" id="JASNJE010000004">
    <property type="protein sequence ID" value="MDK3072386.1"/>
    <property type="molecule type" value="Genomic_DNA"/>
</dbReference>
<dbReference type="InterPro" id="IPR020349">
    <property type="entry name" value="Uncharacterised_14.7kDa"/>
</dbReference>
<gene>
    <name evidence="1" type="ORF">QO034_04610</name>
</gene>
<reference evidence="1 2" key="1">
    <citation type="submission" date="2023-05" db="EMBL/GenBank/DDBJ databases">
        <title>Sedimentitalea sp. nov. JM2-8.</title>
        <authorList>
            <person name="Huang J."/>
        </authorList>
    </citation>
    <scope>NUCLEOTIDE SEQUENCE [LARGE SCALE GENOMIC DNA]</scope>
    <source>
        <strain evidence="1 2">JM2-8</strain>
    </source>
</reference>
<protein>
    <submittedName>
        <fullName evidence="1">DUF5333 domain-containing protein</fullName>
    </submittedName>
</protein>
<name>A0ABT7FB98_9RHOB</name>
<comment type="caution">
    <text evidence="1">The sequence shown here is derived from an EMBL/GenBank/DDBJ whole genome shotgun (WGS) entry which is preliminary data.</text>
</comment>
<proteinExistence type="predicted"/>
<accession>A0ABT7FB98</accession>
<organism evidence="1 2">
    <name type="scientific">Sedimentitalea xiamensis</name>
    <dbReference type="NCBI Taxonomy" id="3050037"/>
    <lineage>
        <taxon>Bacteria</taxon>
        <taxon>Pseudomonadati</taxon>
        <taxon>Pseudomonadota</taxon>
        <taxon>Alphaproteobacteria</taxon>
        <taxon>Rhodobacterales</taxon>
        <taxon>Paracoccaceae</taxon>
        <taxon>Sedimentitalea</taxon>
    </lineage>
</organism>